<evidence type="ECO:0000313" key="1">
    <source>
        <dbReference type="EMBL" id="KAK4012893.1"/>
    </source>
</evidence>
<dbReference type="EMBL" id="JAOYFB010000004">
    <property type="protein sequence ID" value="KAK4012893.1"/>
    <property type="molecule type" value="Genomic_DNA"/>
</dbReference>
<proteinExistence type="predicted"/>
<keyword evidence="2" id="KW-1185">Reference proteome</keyword>
<name>A0ABQ9ZJL7_9CRUS</name>
<gene>
    <name evidence="1" type="ORF">OUZ56_025143</name>
</gene>
<organism evidence="1 2">
    <name type="scientific">Daphnia magna</name>
    <dbReference type="NCBI Taxonomy" id="35525"/>
    <lineage>
        <taxon>Eukaryota</taxon>
        <taxon>Metazoa</taxon>
        <taxon>Ecdysozoa</taxon>
        <taxon>Arthropoda</taxon>
        <taxon>Crustacea</taxon>
        <taxon>Branchiopoda</taxon>
        <taxon>Diplostraca</taxon>
        <taxon>Cladocera</taxon>
        <taxon>Anomopoda</taxon>
        <taxon>Daphniidae</taxon>
        <taxon>Daphnia</taxon>
    </lineage>
</organism>
<reference evidence="1 2" key="1">
    <citation type="journal article" date="2023" name="Nucleic Acids Res.">
        <title>The hologenome of Daphnia magna reveals possible DNA methylation and microbiome-mediated evolution of the host genome.</title>
        <authorList>
            <person name="Chaturvedi A."/>
            <person name="Li X."/>
            <person name="Dhandapani V."/>
            <person name="Marshall H."/>
            <person name="Kissane S."/>
            <person name="Cuenca-Cambronero M."/>
            <person name="Asole G."/>
            <person name="Calvet F."/>
            <person name="Ruiz-Romero M."/>
            <person name="Marangio P."/>
            <person name="Guigo R."/>
            <person name="Rago D."/>
            <person name="Mirbahai L."/>
            <person name="Eastwood N."/>
            <person name="Colbourne J.K."/>
            <person name="Zhou J."/>
            <person name="Mallon E."/>
            <person name="Orsini L."/>
        </authorList>
    </citation>
    <scope>NUCLEOTIDE SEQUENCE [LARGE SCALE GENOMIC DNA]</scope>
    <source>
        <strain evidence="1">LRV0_1</strain>
    </source>
</reference>
<protein>
    <submittedName>
        <fullName evidence="1">Uncharacterized protein</fullName>
    </submittedName>
</protein>
<sequence length="87" mass="9743">MTTSTDRSTAAPLWWIFTRNPLNGTPTVSSLTVCFINTSTPEITLSLEIVFLLWFCSPLLLSTCNFHTTSLPLWCDNLSSWKKDSGN</sequence>
<evidence type="ECO:0000313" key="2">
    <source>
        <dbReference type="Proteomes" id="UP001234178"/>
    </source>
</evidence>
<accession>A0ABQ9ZJL7</accession>
<dbReference type="Proteomes" id="UP001234178">
    <property type="component" value="Unassembled WGS sequence"/>
</dbReference>
<comment type="caution">
    <text evidence="1">The sequence shown here is derived from an EMBL/GenBank/DDBJ whole genome shotgun (WGS) entry which is preliminary data.</text>
</comment>